<feature type="transmembrane region" description="Helical" evidence="1">
    <location>
        <begin position="42"/>
        <end position="62"/>
    </location>
</feature>
<feature type="transmembrane region" description="Helical" evidence="1">
    <location>
        <begin position="101"/>
        <end position="121"/>
    </location>
</feature>
<dbReference type="InterPro" id="IPR025962">
    <property type="entry name" value="SdpI/YhfL"/>
</dbReference>
<keyword evidence="1" id="KW-1133">Transmembrane helix</keyword>
<dbReference type="Pfam" id="PF13630">
    <property type="entry name" value="SdpI"/>
    <property type="match status" value="1"/>
</dbReference>
<dbReference type="EMBL" id="QWZQ01000013">
    <property type="protein sequence ID" value="RRK10823.1"/>
    <property type="molecule type" value="Genomic_DNA"/>
</dbReference>
<keyword evidence="1" id="KW-0812">Transmembrane</keyword>
<dbReference type="RefSeq" id="WP_125071862.1">
    <property type="nucleotide sequence ID" value="NZ_QWZQ01000013.1"/>
</dbReference>
<protein>
    <submittedName>
        <fullName evidence="2">SdpI family protein</fullName>
    </submittedName>
</protein>
<dbReference type="Proteomes" id="UP000283633">
    <property type="component" value="Unassembled WGS sequence"/>
</dbReference>
<feature type="transmembrane region" description="Helical" evidence="1">
    <location>
        <begin position="12"/>
        <end position="30"/>
    </location>
</feature>
<proteinExistence type="predicted"/>
<keyword evidence="3" id="KW-1185">Reference proteome</keyword>
<sequence length="196" mass="22559">MKKIPVTIKLRLLCLMNSLILILLWGRHVLGNDPQKLHFLLNWRWLSAITISYLGLMTLPWVIKRLSHSQFDWIKVLSNLALGWFIYSGLFLVVPEWFGQGALWWLGPLYSGVGVIMMDVPRNAYIGFRVIWTYSSSTIWHRVNYLAGWLMLLGGVILFMINTLWPILLLPIGVLVTVIALGIPFIQAYLLALLER</sequence>
<accession>A0A426D8A6</accession>
<reference evidence="2 3" key="1">
    <citation type="submission" date="2018-08" db="EMBL/GenBank/DDBJ databases">
        <title>Genome Lactobacillus garii FI11369.</title>
        <authorList>
            <person name="Diaz M."/>
            <person name="Narbad A."/>
        </authorList>
    </citation>
    <scope>NUCLEOTIDE SEQUENCE [LARGE SCALE GENOMIC DNA]</scope>
    <source>
        <strain evidence="2 3">FI11369</strain>
    </source>
</reference>
<feature type="transmembrane region" description="Helical" evidence="1">
    <location>
        <begin position="142"/>
        <end position="161"/>
    </location>
</feature>
<feature type="transmembrane region" description="Helical" evidence="1">
    <location>
        <begin position="74"/>
        <end position="95"/>
    </location>
</feature>
<organism evidence="2 3">
    <name type="scientific">Lactiplantibacillus garii</name>
    <dbReference type="NCBI Taxonomy" id="2306423"/>
    <lineage>
        <taxon>Bacteria</taxon>
        <taxon>Bacillati</taxon>
        <taxon>Bacillota</taxon>
        <taxon>Bacilli</taxon>
        <taxon>Lactobacillales</taxon>
        <taxon>Lactobacillaceae</taxon>
        <taxon>Lactiplantibacillus</taxon>
    </lineage>
</organism>
<evidence type="ECO:0000313" key="3">
    <source>
        <dbReference type="Proteomes" id="UP000283633"/>
    </source>
</evidence>
<dbReference type="AlphaFoldDB" id="A0A426D8A6"/>
<evidence type="ECO:0000313" key="2">
    <source>
        <dbReference type="EMBL" id="RRK10823.1"/>
    </source>
</evidence>
<keyword evidence="1" id="KW-0472">Membrane</keyword>
<feature type="transmembrane region" description="Helical" evidence="1">
    <location>
        <begin position="167"/>
        <end position="194"/>
    </location>
</feature>
<comment type="caution">
    <text evidence="2">The sequence shown here is derived from an EMBL/GenBank/DDBJ whole genome shotgun (WGS) entry which is preliminary data.</text>
</comment>
<name>A0A426D8A6_9LACO</name>
<dbReference type="OrthoDB" id="9808690at2"/>
<gene>
    <name evidence="2" type="ORF">D1831_05170</name>
</gene>
<evidence type="ECO:0000256" key="1">
    <source>
        <dbReference type="SAM" id="Phobius"/>
    </source>
</evidence>